<gene>
    <name evidence="1" type="ORF">LTRI10_LOCUS18938</name>
</gene>
<name>A0AAV2DUM6_9ROSI</name>
<dbReference type="Pfam" id="PF07893">
    <property type="entry name" value="DUF1668"/>
    <property type="match status" value="1"/>
</dbReference>
<dbReference type="Proteomes" id="UP001497516">
    <property type="component" value="Chromosome 3"/>
</dbReference>
<organism evidence="1 2">
    <name type="scientific">Linum trigynum</name>
    <dbReference type="NCBI Taxonomy" id="586398"/>
    <lineage>
        <taxon>Eukaryota</taxon>
        <taxon>Viridiplantae</taxon>
        <taxon>Streptophyta</taxon>
        <taxon>Embryophyta</taxon>
        <taxon>Tracheophyta</taxon>
        <taxon>Spermatophyta</taxon>
        <taxon>Magnoliopsida</taxon>
        <taxon>eudicotyledons</taxon>
        <taxon>Gunneridae</taxon>
        <taxon>Pentapetalae</taxon>
        <taxon>rosids</taxon>
        <taxon>fabids</taxon>
        <taxon>Malpighiales</taxon>
        <taxon>Linaceae</taxon>
        <taxon>Linum</taxon>
    </lineage>
</organism>
<protein>
    <submittedName>
        <fullName evidence="1">Uncharacterized protein</fullName>
    </submittedName>
</protein>
<dbReference type="InterPro" id="IPR012871">
    <property type="entry name" value="DUF1668_ORYSA"/>
</dbReference>
<keyword evidence="2" id="KW-1185">Reference proteome</keyword>
<proteinExistence type="predicted"/>
<evidence type="ECO:0000313" key="1">
    <source>
        <dbReference type="EMBL" id="CAL1377277.1"/>
    </source>
</evidence>
<reference evidence="1 2" key="1">
    <citation type="submission" date="2024-04" db="EMBL/GenBank/DDBJ databases">
        <authorList>
            <person name="Fracassetti M."/>
        </authorList>
    </citation>
    <scope>NUCLEOTIDE SEQUENCE [LARGE SCALE GENOMIC DNA]</scope>
</reference>
<dbReference type="AlphaFoldDB" id="A0AAV2DUM6"/>
<sequence length="109" mass="12166">MPSPIVAEIDGRVNVLSGDHCSGRKAIPEDTANCFLDLEPPKISSVDWCCRWRPLPPPPFYVPGTDDYANYSHCLKFKQGVIGNKLYVVIGGRTYSFDASTETWDEGRE</sequence>
<accession>A0AAV2DUM6</accession>
<evidence type="ECO:0000313" key="2">
    <source>
        <dbReference type="Proteomes" id="UP001497516"/>
    </source>
</evidence>
<dbReference type="EMBL" id="OZ034816">
    <property type="protein sequence ID" value="CAL1377277.1"/>
    <property type="molecule type" value="Genomic_DNA"/>
</dbReference>